<organism evidence="1">
    <name type="scientific">Pseudogymnoascus destructans</name>
    <dbReference type="NCBI Taxonomy" id="655981"/>
    <lineage>
        <taxon>Eukaryota</taxon>
        <taxon>Fungi</taxon>
        <taxon>Dikarya</taxon>
        <taxon>Ascomycota</taxon>
        <taxon>Pezizomycotina</taxon>
        <taxon>Leotiomycetes</taxon>
        <taxon>Thelebolales</taxon>
        <taxon>Thelebolaceae</taxon>
        <taxon>Pseudogymnoascus</taxon>
    </lineage>
</organism>
<protein>
    <submittedName>
        <fullName evidence="1">Uncharacterized protein</fullName>
    </submittedName>
</protein>
<dbReference type="Proteomes" id="UP000077154">
    <property type="component" value="Unassembled WGS sequence"/>
</dbReference>
<reference evidence="1" key="1">
    <citation type="submission" date="2016-03" db="EMBL/GenBank/DDBJ databases">
        <title>Updated assembly of Pseudogymnoascus destructans, the fungus causing white-nose syndrome of bats.</title>
        <authorList>
            <person name="Palmer J.M."/>
            <person name="Drees K.P."/>
            <person name="Foster J.T."/>
            <person name="Lindner D.L."/>
        </authorList>
    </citation>
    <scope>NUCLEOTIDE SEQUENCE [LARGE SCALE GENOMIC DNA]</scope>
    <source>
        <strain evidence="1">20631-21</strain>
    </source>
</reference>
<name>A0A177AM41_9PEZI</name>
<dbReference type="AlphaFoldDB" id="A0A177AM41"/>
<proteinExistence type="predicted"/>
<dbReference type="RefSeq" id="XP_024328396.1">
    <property type="nucleotide sequence ID" value="XM_024464112.1"/>
</dbReference>
<gene>
    <name evidence="1" type="ORF">VC83_00418</name>
</gene>
<dbReference type="EMBL" id="KV441386">
    <property type="protein sequence ID" value="OAF63126.1"/>
    <property type="molecule type" value="Genomic_DNA"/>
</dbReference>
<accession>A0A177AM41</accession>
<evidence type="ECO:0000313" key="1">
    <source>
        <dbReference type="EMBL" id="OAF63126.1"/>
    </source>
</evidence>
<sequence length="177" mass="19965">MRVLLQGAGLWPYVVAKTDSVTKDGTAEQQKAGTIIATALGDEVISRLAFEDFEDGRAVQEQLSLSSKCDLMNQLHVTFEILQLFENEPLRLAYWVKTLYLSLQVSSFKVNVFNMIHHRRRAAKFTYPLFVALRFIPDAEWALLLAAIKGENGIEGPGLRGLFFEDTWRNADVKTVS</sequence>
<dbReference type="GeneID" id="36283516"/>